<accession>A0A5J4JAW8</accession>
<proteinExistence type="predicted"/>
<name>A0A5J4JAW8_9BACI</name>
<sequence length="55" mass="6688">MYSLEQFEKDIQEILDKYNGNQWILDRLLLHILEDESLSLQQKASYLRILLKYKS</sequence>
<dbReference type="EMBL" id="BKZQ01000002">
    <property type="protein sequence ID" value="GER68871.1"/>
    <property type="molecule type" value="Genomic_DNA"/>
</dbReference>
<comment type="caution">
    <text evidence="1">The sequence shown here is derived from an EMBL/GenBank/DDBJ whole genome shotgun (WGS) entry which is preliminary data.</text>
</comment>
<evidence type="ECO:0000313" key="1">
    <source>
        <dbReference type="EMBL" id="GER68871.1"/>
    </source>
</evidence>
<evidence type="ECO:0000313" key="2">
    <source>
        <dbReference type="Proteomes" id="UP000391919"/>
    </source>
</evidence>
<reference evidence="1 2" key="1">
    <citation type="submission" date="2019-09" db="EMBL/GenBank/DDBJ databases">
        <title>Draft genome sequence of Bacillus sp. JC-7.</title>
        <authorList>
            <person name="Tanaka N."/>
            <person name="Shiwa Y."/>
            <person name="Fujita N."/>
            <person name="Tanasupawat S."/>
        </authorList>
    </citation>
    <scope>NUCLEOTIDE SEQUENCE [LARGE SCALE GENOMIC DNA]</scope>
    <source>
        <strain evidence="1 2">JC-7</strain>
    </source>
</reference>
<keyword evidence="2" id="KW-1185">Reference proteome</keyword>
<dbReference type="Proteomes" id="UP000391919">
    <property type="component" value="Unassembled WGS sequence"/>
</dbReference>
<gene>
    <name evidence="1" type="ORF">BpJC7_01740</name>
</gene>
<organism evidence="1 2">
    <name type="scientific">Weizmannia acidilactici</name>
    <dbReference type="NCBI Taxonomy" id="2607726"/>
    <lineage>
        <taxon>Bacteria</taxon>
        <taxon>Bacillati</taxon>
        <taxon>Bacillota</taxon>
        <taxon>Bacilli</taxon>
        <taxon>Bacillales</taxon>
        <taxon>Bacillaceae</taxon>
        <taxon>Heyndrickxia</taxon>
    </lineage>
</organism>
<protein>
    <submittedName>
        <fullName evidence="1">Uncharacterized protein</fullName>
    </submittedName>
</protein>
<dbReference type="AlphaFoldDB" id="A0A5J4JAW8"/>
<dbReference type="RefSeq" id="WP_172967421.1">
    <property type="nucleotide sequence ID" value="NZ_BKZP01000008.1"/>
</dbReference>